<sequence length="2049" mass="232448">MSDEKKTASQNVPIATSEDLDVEMTGDGTVKESYAEEIQQTVLLTGPTITTERIVTSYEVPYDDQNIHDHSMTEVSSMVTRHITANSSNSSRFETVGLDGSTHTGTNLSSTPTRTGVTNAKGESWQSCTTTYTTVTPSGETVTAEYRQLNSAGSDGIKANEQLSGGVASHIDSGNPQPPKVSSEFYRTYVSSSTVEVGGSSGPSSQITAASSNGFATSSSRAGADQSAVYIESGTTSPVPPARAAASPSGVTAADTHWTSLSRSSPASSGRGAIASLGFDAKSDKEHQQPTSTPQTQHSDVTSTYSPSGIGSTPRRDGSVHIVTTTRSGEFIVTSEGVDGGATSSVVTPQRPFRRSDHRIPTARSPISVTSHVSSHTTDKDIFDAETQRYSANDTTQETEQSSAKADSSLGTTPRNFYDRPSKIYAESVTPSPDVSHTKPKPSSPRDRPAVAPKSPAVIAAARNVKSEQQSSDRMQSAEPFVNTELVRTPRSVEDKTKLSPKVPSPRSISTTPTGPAIGKFGSQVHTADELDEKRRNQLYYDYACRILEVRNWMGECIKKGNDRLRGTIEYEENFKMPEVDVFVDSLRNGVLLARLANFFAPDIVPANKIYDIHQTSFGQNNKAVYYHVDNIKQWRDAVETVNVPKTLIPETTDIYNGRNTIQTVFCLYALARHLFSLRRGPPLRRETGIKFQPEVYKKIEESVNDERNVELPRFEKVSEIISNEPSNISEEAKIIKDLSNSLDSQEKLLLYLVDRRIGILFVQEQLIAQYQIKLIEIRRQLKSGEHLTKQQIQMAIDQVNESDAIQRLNMFIEMQSHNPSVSSDVLTIMDDFIHHVDLIQRAAPVYIRALSDTRNIQKTPLTADQVRGIVDGVHACAAVKFGIQQNDSDRLYQSLTNPVLRLENLLDPACKKAYLEVLKSEYNGRDSEYIMLPDEIQQILFKYQEKSKSKEVDESVIVNSIKNASHMGDTESLLRIVRKINIASFSESYISFYASALRARRFESIADVVRIINETNDAVEKAAERARHVIDLNRSLLHKNKVEARRALERGWRDLIQVDLMDKYFMILEEELSERRRALGKSPPSWSVRRPTRLGSRAGTGDDVHRLCRATELEESPLAFSTPDATNSVSIEVIGVKGRTNFSPTVNYSGGMDDETQVQLSSKLEKRTDIEDSRGSTSSRNLEPKSQEVEEDLGANSRTMQAESASVDRLNDELGCIIQQFDHGLLYVSADDYKIETSTPKNVNQWLLRDGNIKETLKKVNDSRDKKTSEAKTSVLTSVEKKENDAARKIQGYYRDYRKRCFFDELRSSRAPSLNVVRWYVRRLLKTPEDKREEEAIRQSKVNKTKLINCKRQLEDDLKRLDYEIMLCVKNRMSLTNLTRGRSKRMTPVSPNDQSLSPKAGSDKNAFEIIAFHMQRNPRFLARIVKKYSESTEADHRERLENFVKDALLPTFNFGAEMREEFLLVEFYRFIIEQQVEKLSYPDQLKNTVIVMLMQWMLRDIHRIPNNIEKRIADLNAEMMKDKNNREVFNIQPMEIYETLKGKKAANVTEAAEDPNVMKFLEESKSYVAKWSEKFARVLFDPKEPIPNVVRYLVRSTYRNMKKKFPHEVEKELIQALVGMVYKCYWEPMIVVKLVVELDSRQEHYRAIIAELIGSAVSNAGYGDDKWYLKSLNSTLIATHHLAVSLIEKLVRDETPIYSHNRYTDYLSPLGKPLLYIRIKQLRKLDEALRANIDVIFTKSDDRLANLVKTASLSDFDEETTVRLELHDFPETGNIEEITDAQELLDWTKRYIVECLLCNCQGDNLPEMLNRSTTQTEENLFKTNFPAEKKSLNERKLMIKDYLERLEVLDWAKAADDYQSVVNSIAKDIIEEQDYRSNRRRQLNKMFHDEEELQKTVDALKERIKVYQEYLQRVLENQPTAPRHPSIEGSTSKAKKLIDKRHSRDVKHRQVEISARKLDEKGILVSVDGYTKLEEYDKLSFKIVKTEQHGIYSFFIIEPKKQPVSYEIVFQDLLSARDNEKRIVKIGNRINFDSNKFIEFLNKEFNQS</sequence>
<dbReference type="InterPro" id="IPR008936">
    <property type="entry name" value="Rho_GTPase_activation_prot"/>
</dbReference>
<dbReference type="Gene3D" id="1.10.506.10">
    <property type="entry name" value="GTPase Activation - p120gap, domain 1"/>
    <property type="match status" value="1"/>
</dbReference>
<evidence type="ECO:0000313" key="6">
    <source>
        <dbReference type="Proteomes" id="UP001608902"/>
    </source>
</evidence>
<feature type="compositionally biased region" description="Low complexity" evidence="2">
    <location>
        <begin position="260"/>
        <end position="276"/>
    </location>
</feature>
<keyword evidence="6" id="KW-1185">Reference proteome</keyword>
<dbReference type="SUPFAM" id="SSF48350">
    <property type="entry name" value="GTPase activation domain, GAP"/>
    <property type="match status" value="1"/>
</dbReference>
<feature type="compositionally biased region" description="Polar residues" evidence="2">
    <location>
        <begin position="300"/>
        <end position="311"/>
    </location>
</feature>
<evidence type="ECO:0000256" key="2">
    <source>
        <dbReference type="SAM" id="MobiDB-lite"/>
    </source>
</evidence>
<feature type="region of interest" description="Disordered" evidence="2">
    <location>
        <begin position="488"/>
        <end position="521"/>
    </location>
</feature>
<feature type="compositionally biased region" description="Basic and acidic residues" evidence="2">
    <location>
        <begin position="1164"/>
        <end position="1175"/>
    </location>
</feature>
<accession>A0ABD6E2S3</accession>
<organism evidence="5 6">
    <name type="scientific">Gnathostoma spinigerum</name>
    <dbReference type="NCBI Taxonomy" id="75299"/>
    <lineage>
        <taxon>Eukaryota</taxon>
        <taxon>Metazoa</taxon>
        <taxon>Ecdysozoa</taxon>
        <taxon>Nematoda</taxon>
        <taxon>Chromadorea</taxon>
        <taxon>Rhabditida</taxon>
        <taxon>Spirurina</taxon>
        <taxon>Gnathostomatomorpha</taxon>
        <taxon>Gnathostomatoidea</taxon>
        <taxon>Gnathostomatidae</taxon>
        <taxon>Gnathostoma</taxon>
    </lineage>
</organism>
<feature type="region of interest" description="Disordered" evidence="2">
    <location>
        <begin position="100"/>
        <end position="122"/>
    </location>
</feature>
<dbReference type="Proteomes" id="UP001608902">
    <property type="component" value="Unassembled WGS sequence"/>
</dbReference>
<feature type="region of interest" description="Disordered" evidence="2">
    <location>
        <begin position="1"/>
        <end position="24"/>
    </location>
</feature>
<feature type="region of interest" description="Disordered" evidence="2">
    <location>
        <begin position="1382"/>
        <end position="1401"/>
    </location>
</feature>
<feature type="compositionally biased region" description="Polar residues" evidence="2">
    <location>
        <begin position="206"/>
        <end position="220"/>
    </location>
</feature>
<feature type="region of interest" description="Disordered" evidence="2">
    <location>
        <begin position="233"/>
        <end position="319"/>
    </location>
</feature>
<feature type="region of interest" description="Disordered" evidence="2">
    <location>
        <begin position="1146"/>
        <end position="1207"/>
    </location>
</feature>
<feature type="compositionally biased region" description="Basic and acidic residues" evidence="2">
    <location>
        <begin position="377"/>
        <end position="387"/>
    </location>
</feature>
<evidence type="ECO:0000313" key="5">
    <source>
        <dbReference type="EMBL" id="MFH4974093.1"/>
    </source>
</evidence>
<dbReference type="Pfam" id="PF00307">
    <property type="entry name" value="CH"/>
    <property type="match status" value="1"/>
</dbReference>
<evidence type="ECO:0000259" key="3">
    <source>
        <dbReference type="PROSITE" id="PS50018"/>
    </source>
</evidence>
<name>A0ABD6E2S3_9BILA</name>
<feature type="compositionally biased region" description="Polar residues" evidence="2">
    <location>
        <begin position="388"/>
        <end position="415"/>
    </location>
</feature>
<reference evidence="5 6" key="1">
    <citation type="submission" date="2024-08" db="EMBL/GenBank/DDBJ databases">
        <title>Gnathostoma spinigerum genome.</title>
        <authorList>
            <person name="Gonzalez-Bertolin B."/>
            <person name="Monzon S."/>
            <person name="Zaballos A."/>
            <person name="Jimenez P."/>
            <person name="Dekumyoy P."/>
            <person name="Varona S."/>
            <person name="Cuesta I."/>
            <person name="Sumanam S."/>
            <person name="Adisakwattana P."/>
            <person name="Gasser R.B."/>
            <person name="Hernandez-Gonzalez A."/>
            <person name="Young N.D."/>
            <person name="Perteguer M.J."/>
        </authorList>
    </citation>
    <scope>NUCLEOTIDE SEQUENCE [LARGE SCALE GENOMIC DNA]</scope>
    <source>
        <strain evidence="5">AL3</strain>
        <tissue evidence="5">Liver</tissue>
    </source>
</reference>
<dbReference type="InterPro" id="IPR000593">
    <property type="entry name" value="RasGAP_C"/>
</dbReference>
<dbReference type="SUPFAM" id="SSF47576">
    <property type="entry name" value="Calponin-homology domain, CH-domain"/>
    <property type="match status" value="1"/>
</dbReference>
<feature type="coiled-coil region" evidence="1">
    <location>
        <begin position="1884"/>
        <end position="1918"/>
    </location>
</feature>
<comment type="caution">
    <text evidence="5">The sequence shown here is derived from an EMBL/GenBank/DDBJ whole genome shotgun (WGS) entry which is preliminary data.</text>
</comment>
<gene>
    <name evidence="5" type="ORF">AB6A40_000802</name>
</gene>
<feature type="compositionally biased region" description="Low complexity" evidence="2">
    <location>
        <begin position="194"/>
        <end position="205"/>
    </location>
</feature>
<dbReference type="Pfam" id="PF03836">
    <property type="entry name" value="RasGAP_C"/>
    <property type="match status" value="1"/>
</dbReference>
<feature type="domain" description="Calponin-homology (CH)" evidence="4">
    <location>
        <begin position="544"/>
        <end position="676"/>
    </location>
</feature>
<dbReference type="InterPro" id="IPR001936">
    <property type="entry name" value="RasGAP_dom"/>
</dbReference>
<evidence type="ECO:0000259" key="4">
    <source>
        <dbReference type="PROSITE" id="PS50021"/>
    </source>
</evidence>
<dbReference type="SMART" id="SM00033">
    <property type="entry name" value="CH"/>
    <property type="match status" value="1"/>
</dbReference>
<dbReference type="PANTHER" id="PTHR14149:SF14">
    <property type="entry name" value="CALPONIN-HOMOLOGY (CH) DOMAIN-CONTAINING PROTEIN"/>
    <property type="match status" value="1"/>
</dbReference>
<proteinExistence type="predicted"/>
<protein>
    <submittedName>
        <fullName evidence="5">Uncharacterized protein</fullName>
    </submittedName>
</protein>
<dbReference type="Pfam" id="PF00616">
    <property type="entry name" value="RasGAP"/>
    <property type="match status" value="1"/>
</dbReference>
<dbReference type="InterPro" id="IPR036872">
    <property type="entry name" value="CH_dom_sf"/>
</dbReference>
<evidence type="ECO:0000256" key="1">
    <source>
        <dbReference type="SAM" id="Coils"/>
    </source>
</evidence>
<dbReference type="PROSITE" id="PS50021">
    <property type="entry name" value="CH"/>
    <property type="match status" value="1"/>
</dbReference>
<feature type="compositionally biased region" description="Low complexity" evidence="2">
    <location>
        <begin position="289"/>
        <end position="299"/>
    </location>
</feature>
<dbReference type="CDD" id="cd21206">
    <property type="entry name" value="CH_IQGAP"/>
    <property type="match status" value="1"/>
</dbReference>
<feature type="compositionally biased region" description="Polar residues" evidence="2">
    <location>
        <begin position="101"/>
        <end position="118"/>
    </location>
</feature>
<feature type="region of interest" description="Disordered" evidence="2">
    <location>
        <begin position="1081"/>
        <end position="1102"/>
    </location>
</feature>
<feature type="region of interest" description="Disordered" evidence="2">
    <location>
        <begin position="333"/>
        <end position="454"/>
    </location>
</feature>
<dbReference type="PROSITE" id="PS50018">
    <property type="entry name" value="RAS_GTPASE_ACTIV_2"/>
    <property type="match status" value="1"/>
</dbReference>
<dbReference type="PROSITE" id="PS50096">
    <property type="entry name" value="IQ"/>
    <property type="match status" value="1"/>
</dbReference>
<feature type="region of interest" description="Disordered" evidence="2">
    <location>
        <begin position="194"/>
        <end position="220"/>
    </location>
</feature>
<dbReference type="Gene3D" id="1.10.418.10">
    <property type="entry name" value="Calponin-like domain"/>
    <property type="match status" value="1"/>
</dbReference>
<dbReference type="EMBL" id="JBGFUD010000250">
    <property type="protein sequence ID" value="MFH4974093.1"/>
    <property type="molecule type" value="Genomic_DNA"/>
</dbReference>
<dbReference type="InterPro" id="IPR001715">
    <property type="entry name" value="CH_dom"/>
</dbReference>
<feature type="domain" description="Ras-GAP" evidence="3">
    <location>
        <begin position="1488"/>
        <end position="1632"/>
    </location>
</feature>
<dbReference type="PANTHER" id="PTHR14149">
    <property type="entry name" value="RAS GTPASE-ACTIVATING PROTEIN WITH IQ MOTIF"/>
    <property type="match status" value="1"/>
</dbReference>
<keyword evidence="1" id="KW-0175">Coiled coil</keyword>
<dbReference type="SUPFAM" id="SSF143885">
    <property type="entry name" value="RGC domain-like"/>
    <property type="match status" value="1"/>
</dbReference>